<keyword evidence="3" id="KW-1134">Transmembrane beta strand</keyword>
<evidence type="ECO:0000256" key="7">
    <source>
        <dbReference type="SAM" id="SignalP"/>
    </source>
</evidence>
<dbReference type="PANTHER" id="PTHR30069:SF46">
    <property type="entry name" value="OAR PROTEIN"/>
    <property type="match status" value="1"/>
</dbReference>
<accession>A0ABY2UJ89</accession>
<name>A0ABY2UJ89_9GAMM</name>
<dbReference type="InterPro" id="IPR008969">
    <property type="entry name" value="CarboxyPept-like_regulatory"/>
</dbReference>
<evidence type="ECO:0000256" key="1">
    <source>
        <dbReference type="ARBA" id="ARBA00004571"/>
    </source>
</evidence>
<evidence type="ECO:0000256" key="6">
    <source>
        <dbReference type="ARBA" id="ARBA00023237"/>
    </source>
</evidence>
<dbReference type="InterPro" id="IPR039426">
    <property type="entry name" value="TonB-dep_rcpt-like"/>
</dbReference>
<dbReference type="Pfam" id="PF25183">
    <property type="entry name" value="OMP_b-brl_4"/>
    <property type="match status" value="2"/>
</dbReference>
<dbReference type="SUPFAM" id="SSF56935">
    <property type="entry name" value="Porins"/>
    <property type="match status" value="1"/>
</dbReference>
<feature type="domain" description="TonB-dependent transporter Oar-like beta-barrel" evidence="8">
    <location>
        <begin position="245"/>
        <end position="314"/>
    </location>
</feature>
<feature type="chain" id="PRO_5045070520" evidence="7">
    <location>
        <begin position="28"/>
        <end position="1052"/>
    </location>
</feature>
<comment type="subcellular location">
    <subcellularLocation>
        <location evidence="1">Cell outer membrane</location>
        <topology evidence="1">Multi-pass membrane protein</topology>
    </subcellularLocation>
</comment>
<dbReference type="Proteomes" id="UP000306791">
    <property type="component" value="Unassembled WGS sequence"/>
</dbReference>
<evidence type="ECO:0000259" key="8">
    <source>
        <dbReference type="Pfam" id="PF25183"/>
    </source>
</evidence>
<protein>
    <submittedName>
        <fullName evidence="9">TonB-dependent receptor</fullName>
    </submittedName>
</protein>
<keyword evidence="2" id="KW-0813">Transport</keyword>
<keyword evidence="4" id="KW-0812">Transmembrane</keyword>
<evidence type="ECO:0000313" key="9">
    <source>
        <dbReference type="EMBL" id="TLM76991.1"/>
    </source>
</evidence>
<keyword evidence="5" id="KW-0472">Membrane</keyword>
<reference evidence="9 10" key="1">
    <citation type="submission" date="2019-05" db="EMBL/GenBank/DDBJ databases">
        <title>Microbulbifer harenosus sp. nov., an alginate-degrading bacterium isolated from coastal sand.</title>
        <authorList>
            <person name="Huang H."/>
            <person name="Mo K."/>
            <person name="Bao S."/>
        </authorList>
    </citation>
    <scope>NUCLEOTIDE SEQUENCE [LARGE SCALE GENOMIC DNA]</scope>
    <source>
        <strain evidence="9 10">HB161719</strain>
    </source>
</reference>
<keyword evidence="9" id="KW-0675">Receptor</keyword>
<keyword evidence="6" id="KW-0998">Cell outer membrane</keyword>
<sequence length="1052" mass="116472">MKRSLFPHGLLSVAVMSAMGVAPMAIAQETSTAIRGIVTGADGQPVDNAKVIAIHTPSNSRREILSSESGRFSLNGLRVGGPYTIRVESDEGEEVLNDIYLSLGSPLTLPIDLGASGPELNAVEEVVVVGEVQTYTNRGSSGVFGEDQIANTATFSRDIKEVIRANPLASVSPDGVELSIAGSNPRYNSITIDSVGINDTFGLNYSGYPTTRPPIALDSVEQLSVEYAPFNARKGKFSGGNINAVTKSGTNEFHGSAFFESVPWTGTAKDDKLSEDGSVTEYDIDNEEETVGLTFSGPILQDKLFFFTSYEKWEEELVFNYDLDSLAGHQVTTAERDRVLQIMQDVYGVSDGIGAAPSPDSDEKLLVKLDWNISDDHRADFTYNKQEGKAGRNYTDDNGTLRLSSNFRVAAEDNTFYSAHLFSDWSDAFSTEVNLSYKDYARSSVNSSNWGEINIQTEDGSIVAGQDDSYQANELANEVWTFGVHGTYLAGDVQYRFGAEMEDTWNYNLYGRNADGTWYFDSIDDFENQVIGDFTYGNAYTNDIQDIAYDVSATTYALYGEATLEPFAGFELVAGLRYETQSVDSTPGLNQNFLDTYGYANTENLDGRDIWLPRVGFTWDLRDDLTLRGGVGRYSGGTPLVWISNAYTNDGTTLDSVTLSSLDPGLVDFTRVPQLAMDALAAGTGSTNNIDPNFELPSDWRYQLAADYAFDIPGVGEDFNWTTELTYTDRQDSVYWRDLSRVDSGNRTVDGRIIWDNVYTGTELEGNYDLELTNVDDGGRSIIWTTSLDKAFDNGLSFNLSYTNQDITEVNPGTSSTATSNYQYEVTENRNEPLEGTAYYEVEHRFVLNLGYRTEFVPGYATNFNLFWERRSGRPFSWVLGSYRDDDLGDQSAFYQSDVYLPYIPTGADDPAVDFASGLSYEEIMAFAEAAGVAGYAGGYVDKYSGTQPWVTTMDLAITQEVPGFLPEHRGILYFTIDNFANLLNDDWGKVYDLEFPQKLLYDYDVNANGQYVYHAPFGGTNDDGSLNANNYGRFRAEQSTWRVKLGLKYNF</sequence>
<feature type="domain" description="TonB-dependent transporter Oar-like beta-barrel" evidence="8">
    <location>
        <begin position="356"/>
        <end position="963"/>
    </location>
</feature>
<organism evidence="9 10">
    <name type="scientific">Microbulbifer harenosus</name>
    <dbReference type="NCBI Taxonomy" id="2576840"/>
    <lineage>
        <taxon>Bacteria</taxon>
        <taxon>Pseudomonadati</taxon>
        <taxon>Pseudomonadota</taxon>
        <taxon>Gammaproteobacteria</taxon>
        <taxon>Cellvibrionales</taxon>
        <taxon>Microbulbiferaceae</taxon>
        <taxon>Microbulbifer</taxon>
    </lineage>
</organism>
<dbReference type="PANTHER" id="PTHR30069">
    <property type="entry name" value="TONB-DEPENDENT OUTER MEMBRANE RECEPTOR"/>
    <property type="match status" value="1"/>
</dbReference>
<keyword evidence="10" id="KW-1185">Reference proteome</keyword>
<keyword evidence="7" id="KW-0732">Signal</keyword>
<dbReference type="InterPro" id="IPR057601">
    <property type="entry name" value="Oar-like_b-barrel"/>
</dbReference>
<dbReference type="SUPFAM" id="SSF49464">
    <property type="entry name" value="Carboxypeptidase regulatory domain-like"/>
    <property type="match status" value="1"/>
</dbReference>
<dbReference type="EMBL" id="VANI01000011">
    <property type="protein sequence ID" value="TLM76991.1"/>
    <property type="molecule type" value="Genomic_DNA"/>
</dbReference>
<gene>
    <name evidence="9" type="ORF">FDY93_11560</name>
</gene>
<comment type="caution">
    <text evidence="9">The sequence shown here is derived from an EMBL/GenBank/DDBJ whole genome shotgun (WGS) entry which is preliminary data.</text>
</comment>
<evidence type="ECO:0000313" key="10">
    <source>
        <dbReference type="Proteomes" id="UP000306791"/>
    </source>
</evidence>
<feature type="signal peptide" evidence="7">
    <location>
        <begin position="1"/>
        <end position="27"/>
    </location>
</feature>
<dbReference type="Gene3D" id="2.40.170.20">
    <property type="entry name" value="TonB-dependent receptor, beta-barrel domain"/>
    <property type="match status" value="1"/>
</dbReference>
<evidence type="ECO:0000256" key="4">
    <source>
        <dbReference type="ARBA" id="ARBA00022692"/>
    </source>
</evidence>
<evidence type="ECO:0000256" key="2">
    <source>
        <dbReference type="ARBA" id="ARBA00022448"/>
    </source>
</evidence>
<dbReference type="Pfam" id="PF13620">
    <property type="entry name" value="CarboxypepD_reg"/>
    <property type="match status" value="1"/>
</dbReference>
<dbReference type="RefSeq" id="WP_138235899.1">
    <property type="nucleotide sequence ID" value="NZ_CP185860.1"/>
</dbReference>
<proteinExistence type="predicted"/>
<dbReference type="InterPro" id="IPR036942">
    <property type="entry name" value="Beta-barrel_TonB_sf"/>
</dbReference>
<evidence type="ECO:0000256" key="3">
    <source>
        <dbReference type="ARBA" id="ARBA00022452"/>
    </source>
</evidence>
<dbReference type="Gene3D" id="2.60.40.1120">
    <property type="entry name" value="Carboxypeptidase-like, regulatory domain"/>
    <property type="match status" value="1"/>
</dbReference>
<evidence type="ECO:0000256" key="5">
    <source>
        <dbReference type="ARBA" id="ARBA00023136"/>
    </source>
</evidence>